<evidence type="ECO:0000256" key="6">
    <source>
        <dbReference type="ARBA" id="ARBA00022806"/>
    </source>
</evidence>
<dbReference type="KEGG" id="bpsi:IX83_04760"/>
<dbReference type="AlphaFoldDB" id="A0A077DDL3"/>
<sequence length="683" mass="77476">MVASKKTSSGWASKLASMGLNRPIDFLLHLPFRYEDHTHLTPIAQVKVGQLAVIDGTISDIQIHQIRPGQKRLQAYFTDDAGDRLILTWFHFYPNQVKFLEAQTRIRVIGEVRENGWNLQMLHPTIKKYGEPLSKTLTPIYSTIKGVPQEKLRETILSYVDQVTLKETFPQEILKRWNLMGIQEAIRSIHLPTQGTDLQGFMPRVNQPWKRVKIDELVAQQLALDQARQSRLQFQSYQIKNTGVLAQKLLNTIGFKLTNAQERVLAEISQDMQSPYPMHRLLQGDVGAGKTIVAALLACQVIENQYQVAIMAPTEILANQHYDKFKAWFEPLGIPVVWLSGSQKASEKKQILTGLKDGVFQIVVGTQAIIQDQVMFKNLALVISDEQHRFGVGQRLTLLEKGGQDRQGVQLYPHQLSMSATPIPRSLAMTYLSDMTISVIDELPPGRTPVKTKLVSDQKRMELIQNIEYEVQKGSQIYWVCPLVEESEKLQLQAAQETYEQLQHSLPNVRIALIHGRLKADEKKEIMRAFSQQEVDILVATTVIEVGIDVPNASVMVIEHAERFGLAQLHQLRGRVGRGSKESLCVLMFGHKLSDEAKERLKAMYETNDGFEIARRDLEIRGPGEMLGIRQSGAPELRFVNLSLDADLIEVAKEIAMTLQRYPDLAKEHMDRWVAQSSQYLRS</sequence>
<name>A0A077DDL3_9BURK</name>
<dbReference type="Gene3D" id="2.40.50.140">
    <property type="entry name" value="Nucleic acid-binding proteins"/>
    <property type="match status" value="1"/>
</dbReference>
<dbReference type="InterPro" id="IPR027417">
    <property type="entry name" value="P-loop_NTPase"/>
</dbReference>
<reference evidence="18 19" key="1">
    <citation type="journal article" date="2014" name="BMC Genomics">
        <title>A genomic perspective on a new bacterial genus and species from the Alcaligenaceae family, Basilea psittacipulmonis.</title>
        <authorList>
            <person name="Whiteson K.L."/>
            <person name="Hernandez D."/>
            <person name="Lazarevic V."/>
            <person name="Gaia N."/>
            <person name="Farinelli L."/>
            <person name="Francois P."/>
            <person name="Pilo P."/>
            <person name="Frey J."/>
            <person name="Schrenzel J."/>
        </authorList>
    </citation>
    <scope>NUCLEOTIDE SEQUENCE [LARGE SCALE GENOMIC DNA]</scope>
    <source>
        <strain evidence="18 19">DSM 24701</strain>
    </source>
</reference>
<dbReference type="Pfam" id="PF00270">
    <property type="entry name" value="DEAD"/>
    <property type="match status" value="1"/>
</dbReference>
<dbReference type="InterPro" id="IPR014001">
    <property type="entry name" value="Helicase_ATP-bd"/>
</dbReference>
<gene>
    <name evidence="18" type="ORF">IX83_04760</name>
</gene>
<evidence type="ECO:0000256" key="10">
    <source>
        <dbReference type="ARBA" id="ARBA00023204"/>
    </source>
</evidence>
<keyword evidence="5 15" id="KW-0378">Hydrolase</keyword>
<keyword evidence="8" id="KW-0238">DNA-binding</keyword>
<comment type="catalytic activity">
    <reaction evidence="12 15">
        <text>Couples ATP hydrolysis with the unwinding of duplex DNA by translocating in the 3'-5' direction.</text>
        <dbReference type="EC" id="5.6.2.4"/>
    </reaction>
</comment>
<dbReference type="GO" id="GO:0003677">
    <property type="term" value="F:DNA binding"/>
    <property type="evidence" value="ECO:0007669"/>
    <property type="project" value="UniProtKB-KW"/>
</dbReference>
<dbReference type="PROSITE" id="PS51194">
    <property type="entry name" value="HELICASE_CTER"/>
    <property type="match status" value="1"/>
</dbReference>
<evidence type="ECO:0000256" key="13">
    <source>
        <dbReference type="ARBA" id="ARBA00034808"/>
    </source>
</evidence>
<dbReference type="NCBIfam" id="NF008165">
    <property type="entry name" value="PRK10917.1-3"/>
    <property type="match status" value="1"/>
</dbReference>
<dbReference type="GO" id="GO:0005524">
    <property type="term" value="F:ATP binding"/>
    <property type="evidence" value="ECO:0007669"/>
    <property type="project" value="UniProtKB-KW"/>
</dbReference>
<dbReference type="InterPro" id="IPR004609">
    <property type="entry name" value="ATP-dep_DNA_helicase_RecG"/>
</dbReference>
<feature type="domain" description="Helicase ATP-binding" evidence="16">
    <location>
        <begin position="271"/>
        <end position="440"/>
    </location>
</feature>
<feature type="domain" description="Helicase C-terminal" evidence="17">
    <location>
        <begin position="463"/>
        <end position="624"/>
    </location>
</feature>
<dbReference type="SMART" id="SM00490">
    <property type="entry name" value="HELICc"/>
    <property type="match status" value="1"/>
</dbReference>
<proteinExistence type="inferred from homology"/>
<dbReference type="InterPro" id="IPR045562">
    <property type="entry name" value="RecG_dom3_C"/>
</dbReference>
<evidence type="ECO:0000256" key="5">
    <source>
        <dbReference type="ARBA" id="ARBA00022801"/>
    </source>
</evidence>
<dbReference type="GO" id="GO:0006310">
    <property type="term" value="P:DNA recombination"/>
    <property type="evidence" value="ECO:0007669"/>
    <property type="project" value="UniProtKB-UniRule"/>
</dbReference>
<dbReference type="EC" id="5.6.2.4" evidence="13 15"/>
<dbReference type="eggNOG" id="COG1200">
    <property type="taxonomic scope" value="Bacteria"/>
</dbReference>
<dbReference type="CDD" id="cd18811">
    <property type="entry name" value="SF2_C_RecG"/>
    <property type="match status" value="1"/>
</dbReference>
<evidence type="ECO:0000256" key="7">
    <source>
        <dbReference type="ARBA" id="ARBA00022840"/>
    </source>
</evidence>
<keyword evidence="19" id="KW-1185">Reference proteome</keyword>
<evidence type="ECO:0000256" key="4">
    <source>
        <dbReference type="ARBA" id="ARBA00022763"/>
    </source>
</evidence>
<organism evidence="18 19">
    <name type="scientific">Basilea psittacipulmonis DSM 24701</name>
    <dbReference type="NCBI Taxonomy" id="1072685"/>
    <lineage>
        <taxon>Bacteria</taxon>
        <taxon>Pseudomonadati</taxon>
        <taxon>Pseudomonadota</taxon>
        <taxon>Betaproteobacteria</taxon>
        <taxon>Burkholderiales</taxon>
        <taxon>Alcaligenaceae</taxon>
        <taxon>Basilea</taxon>
    </lineage>
</organism>
<dbReference type="CDD" id="cd04488">
    <property type="entry name" value="RecG_wedge_OBF"/>
    <property type="match status" value="1"/>
</dbReference>
<dbReference type="InterPro" id="IPR033454">
    <property type="entry name" value="RecG_wedge"/>
</dbReference>
<dbReference type="Gene3D" id="3.40.50.300">
    <property type="entry name" value="P-loop containing nucleotide triphosphate hydrolases"/>
    <property type="match status" value="2"/>
</dbReference>
<keyword evidence="11" id="KW-0413">Isomerase</keyword>
<keyword evidence="6 15" id="KW-0347">Helicase</keyword>
<dbReference type="GO" id="GO:0043138">
    <property type="term" value="F:3'-5' DNA helicase activity"/>
    <property type="evidence" value="ECO:0007669"/>
    <property type="project" value="UniProtKB-EC"/>
</dbReference>
<evidence type="ECO:0000256" key="2">
    <source>
        <dbReference type="ARBA" id="ARBA00017846"/>
    </source>
</evidence>
<dbReference type="Pfam" id="PF17191">
    <property type="entry name" value="RecG_wedge"/>
    <property type="match status" value="1"/>
</dbReference>
<comment type="function">
    <text evidence="15">Plays a critical role in recombination and DNA repair. Helps process Holliday junction intermediates to mature products by catalyzing branch migration. Has replication fork regression activity, unwinds stalled or blocked replication forks to make a HJ that can be resolved. Has a DNA unwinding activity characteristic of a DNA helicase with 3'-5' polarity.</text>
</comment>
<keyword evidence="3 15" id="KW-0547">Nucleotide-binding</keyword>
<dbReference type="FunFam" id="3.40.50.300:FF:000391">
    <property type="entry name" value="ATP-dependent DNA helicase RecG"/>
    <property type="match status" value="1"/>
</dbReference>
<evidence type="ECO:0000259" key="17">
    <source>
        <dbReference type="PROSITE" id="PS51194"/>
    </source>
</evidence>
<comment type="catalytic activity">
    <reaction evidence="14 15">
        <text>ATP + H2O = ADP + phosphate + H(+)</text>
        <dbReference type="Rhea" id="RHEA:13065"/>
        <dbReference type="ChEBI" id="CHEBI:15377"/>
        <dbReference type="ChEBI" id="CHEBI:15378"/>
        <dbReference type="ChEBI" id="CHEBI:30616"/>
        <dbReference type="ChEBI" id="CHEBI:43474"/>
        <dbReference type="ChEBI" id="CHEBI:456216"/>
        <dbReference type="EC" id="5.6.2.4"/>
    </reaction>
</comment>
<protein>
    <recommendedName>
        <fullName evidence="2 15">ATP-dependent DNA helicase RecG</fullName>
        <ecNumber evidence="13 15">5.6.2.4</ecNumber>
    </recommendedName>
</protein>
<evidence type="ECO:0000256" key="1">
    <source>
        <dbReference type="ARBA" id="ARBA00007504"/>
    </source>
</evidence>
<evidence type="ECO:0000256" key="11">
    <source>
        <dbReference type="ARBA" id="ARBA00023235"/>
    </source>
</evidence>
<dbReference type="NCBIfam" id="TIGR00643">
    <property type="entry name" value="recG"/>
    <property type="match status" value="1"/>
</dbReference>
<keyword evidence="10 15" id="KW-0234">DNA repair</keyword>
<dbReference type="PANTHER" id="PTHR47964">
    <property type="entry name" value="ATP-DEPENDENT DNA HELICASE HOMOLOG RECG, CHLOROPLASTIC"/>
    <property type="match status" value="1"/>
</dbReference>
<dbReference type="InterPro" id="IPR001650">
    <property type="entry name" value="Helicase_C-like"/>
</dbReference>
<evidence type="ECO:0000256" key="8">
    <source>
        <dbReference type="ARBA" id="ARBA00023125"/>
    </source>
</evidence>
<dbReference type="GO" id="GO:0016887">
    <property type="term" value="F:ATP hydrolysis activity"/>
    <property type="evidence" value="ECO:0007669"/>
    <property type="project" value="RHEA"/>
</dbReference>
<dbReference type="STRING" id="1072685.IX83_04760"/>
<evidence type="ECO:0000313" key="19">
    <source>
        <dbReference type="Proteomes" id="UP000028945"/>
    </source>
</evidence>
<dbReference type="NCBIfam" id="NF008168">
    <property type="entry name" value="PRK10917.2-2"/>
    <property type="match status" value="1"/>
</dbReference>
<dbReference type="InterPro" id="IPR012340">
    <property type="entry name" value="NA-bd_OB-fold"/>
</dbReference>
<dbReference type="RefSeq" id="WP_038499730.1">
    <property type="nucleotide sequence ID" value="NZ_AFWK01000017.1"/>
</dbReference>
<keyword evidence="7 15" id="KW-0067">ATP-binding</keyword>
<dbReference type="Pfam" id="PF00271">
    <property type="entry name" value="Helicase_C"/>
    <property type="match status" value="1"/>
</dbReference>
<comment type="similarity">
    <text evidence="1 15">Belongs to the helicase family. RecG subfamily.</text>
</comment>
<keyword evidence="4 15" id="KW-0227">DNA damage</keyword>
<accession>A0A077DDL3</accession>
<dbReference type="Pfam" id="PF19833">
    <property type="entry name" value="RecG_dom3_C"/>
    <property type="match status" value="1"/>
</dbReference>
<dbReference type="PANTHER" id="PTHR47964:SF1">
    <property type="entry name" value="ATP-DEPENDENT DNA HELICASE HOMOLOG RECG, CHLOROPLASTIC"/>
    <property type="match status" value="1"/>
</dbReference>
<dbReference type="PROSITE" id="PS51192">
    <property type="entry name" value="HELICASE_ATP_BIND_1"/>
    <property type="match status" value="1"/>
</dbReference>
<dbReference type="CDD" id="cd17992">
    <property type="entry name" value="DEXHc_RecG"/>
    <property type="match status" value="1"/>
</dbReference>
<keyword evidence="9 15" id="KW-0233">DNA recombination</keyword>
<evidence type="ECO:0000256" key="3">
    <source>
        <dbReference type="ARBA" id="ARBA00022741"/>
    </source>
</evidence>
<dbReference type="Proteomes" id="UP000028945">
    <property type="component" value="Chromosome"/>
</dbReference>
<evidence type="ECO:0000256" key="12">
    <source>
        <dbReference type="ARBA" id="ARBA00034617"/>
    </source>
</evidence>
<dbReference type="SMART" id="SM00487">
    <property type="entry name" value="DEXDc"/>
    <property type="match status" value="1"/>
</dbReference>
<evidence type="ECO:0000313" key="18">
    <source>
        <dbReference type="EMBL" id="AIL32709.1"/>
    </source>
</evidence>
<dbReference type="NCBIfam" id="NF008166">
    <property type="entry name" value="PRK10917.1-4"/>
    <property type="match status" value="1"/>
</dbReference>
<dbReference type="GO" id="GO:0006281">
    <property type="term" value="P:DNA repair"/>
    <property type="evidence" value="ECO:0007669"/>
    <property type="project" value="UniProtKB-UniRule"/>
</dbReference>
<evidence type="ECO:0000256" key="14">
    <source>
        <dbReference type="ARBA" id="ARBA00048988"/>
    </source>
</evidence>
<evidence type="ECO:0000259" key="16">
    <source>
        <dbReference type="PROSITE" id="PS51192"/>
    </source>
</evidence>
<dbReference type="EMBL" id="CP009238">
    <property type="protein sequence ID" value="AIL32709.1"/>
    <property type="molecule type" value="Genomic_DNA"/>
</dbReference>
<evidence type="ECO:0000256" key="9">
    <source>
        <dbReference type="ARBA" id="ARBA00023172"/>
    </source>
</evidence>
<evidence type="ECO:0000256" key="15">
    <source>
        <dbReference type="RuleBase" id="RU363016"/>
    </source>
</evidence>
<dbReference type="InterPro" id="IPR011545">
    <property type="entry name" value="DEAD/DEAH_box_helicase_dom"/>
</dbReference>
<dbReference type="HOGENOM" id="CLU_005122_7_1_4"/>
<dbReference type="InterPro" id="IPR047112">
    <property type="entry name" value="RecG/Mfd"/>
</dbReference>
<dbReference type="SUPFAM" id="SSF52540">
    <property type="entry name" value="P-loop containing nucleoside triphosphate hydrolases"/>
    <property type="match status" value="1"/>
</dbReference>
<dbReference type="SUPFAM" id="SSF50249">
    <property type="entry name" value="Nucleic acid-binding proteins"/>
    <property type="match status" value="1"/>
</dbReference>
<dbReference type="NCBIfam" id="NF008163">
    <property type="entry name" value="PRK10917.1-1"/>
    <property type="match status" value="1"/>
</dbReference>
<dbReference type="OrthoDB" id="9804325at2"/>